<keyword evidence="7 8" id="KW-0998">Cell outer membrane</keyword>
<reference evidence="14" key="1">
    <citation type="submission" date="2017-10" db="EMBL/GenBank/DDBJ databases">
        <title>Completed PacBio SMRT sequence of Methylosinus trichosporium OB3b reveals presence of a third large plasmid.</title>
        <authorList>
            <person name="Charles T.C."/>
            <person name="Lynch M.D.J."/>
            <person name="Heil J.R."/>
            <person name="Cheng J."/>
        </authorList>
    </citation>
    <scope>NUCLEOTIDE SEQUENCE [LARGE SCALE GENOMIC DNA]</scope>
    <source>
        <strain evidence="14">OB3b</strain>
    </source>
</reference>
<dbReference type="PANTHER" id="PTHR30069:SF39">
    <property type="entry name" value="BLL6183 PROTEIN"/>
    <property type="match status" value="1"/>
</dbReference>
<dbReference type="InterPro" id="IPR037066">
    <property type="entry name" value="Plug_dom_sf"/>
</dbReference>
<dbReference type="PROSITE" id="PS52016">
    <property type="entry name" value="TONB_DEPENDENT_REC_3"/>
    <property type="match status" value="1"/>
</dbReference>
<dbReference type="Gene3D" id="2.170.130.10">
    <property type="entry name" value="TonB-dependent receptor, plug domain"/>
    <property type="match status" value="1"/>
</dbReference>
<evidence type="ECO:0000313" key="14">
    <source>
        <dbReference type="Proteomes" id="UP000230709"/>
    </source>
</evidence>
<keyword evidence="6 8" id="KW-0472">Membrane</keyword>
<dbReference type="Pfam" id="PF00593">
    <property type="entry name" value="TonB_dep_Rec_b-barrel"/>
    <property type="match status" value="1"/>
</dbReference>
<dbReference type="AlphaFoldDB" id="A0A2D2CVQ0"/>
<evidence type="ECO:0000256" key="6">
    <source>
        <dbReference type="ARBA" id="ARBA00023136"/>
    </source>
</evidence>
<evidence type="ECO:0000313" key="13">
    <source>
        <dbReference type="EMBL" id="ATQ66827.1"/>
    </source>
</evidence>
<keyword evidence="13" id="KW-0675">Receptor</keyword>
<dbReference type="InterPro" id="IPR000531">
    <property type="entry name" value="Beta-barrel_TonB"/>
</dbReference>
<dbReference type="PANTHER" id="PTHR30069">
    <property type="entry name" value="TONB-DEPENDENT OUTER MEMBRANE RECEPTOR"/>
    <property type="match status" value="1"/>
</dbReference>
<dbReference type="EMBL" id="CP023737">
    <property type="protein sequence ID" value="ATQ66827.1"/>
    <property type="molecule type" value="Genomic_DNA"/>
</dbReference>
<evidence type="ECO:0000256" key="2">
    <source>
        <dbReference type="ARBA" id="ARBA00022448"/>
    </source>
</evidence>
<evidence type="ECO:0000256" key="7">
    <source>
        <dbReference type="ARBA" id="ARBA00023237"/>
    </source>
</evidence>
<proteinExistence type="inferred from homology"/>
<evidence type="ECO:0000256" key="3">
    <source>
        <dbReference type="ARBA" id="ARBA00022452"/>
    </source>
</evidence>
<dbReference type="InterPro" id="IPR039426">
    <property type="entry name" value="TonB-dep_rcpt-like"/>
</dbReference>
<dbReference type="GO" id="GO:0044718">
    <property type="term" value="P:siderophore transmembrane transport"/>
    <property type="evidence" value="ECO:0007669"/>
    <property type="project" value="TreeGrafter"/>
</dbReference>
<gene>
    <name evidence="13" type="ORF">CQW49_02140</name>
</gene>
<comment type="subcellular location">
    <subcellularLocation>
        <location evidence="1 8">Cell outer membrane</location>
        <topology evidence="1 8">Multi-pass membrane protein</topology>
    </subcellularLocation>
</comment>
<dbReference type="Proteomes" id="UP000230709">
    <property type="component" value="Chromosome"/>
</dbReference>
<dbReference type="Pfam" id="PF07715">
    <property type="entry name" value="Plug"/>
    <property type="match status" value="1"/>
</dbReference>
<evidence type="ECO:0000256" key="5">
    <source>
        <dbReference type="ARBA" id="ARBA00023077"/>
    </source>
</evidence>
<organism evidence="13 14">
    <name type="scientific">Methylosinus trichosporium (strain ATCC 35070 / NCIMB 11131 / UNIQEM 75 / OB3b)</name>
    <dbReference type="NCBI Taxonomy" id="595536"/>
    <lineage>
        <taxon>Bacteria</taxon>
        <taxon>Pseudomonadati</taxon>
        <taxon>Pseudomonadota</taxon>
        <taxon>Alphaproteobacteria</taxon>
        <taxon>Hyphomicrobiales</taxon>
        <taxon>Methylocystaceae</taxon>
        <taxon>Methylosinus</taxon>
    </lineage>
</organism>
<dbReference type="SUPFAM" id="SSF56935">
    <property type="entry name" value="Porins"/>
    <property type="match status" value="1"/>
</dbReference>
<evidence type="ECO:0000256" key="8">
    <source>
        <dbReference type="PROSITE-ProRule" id="PRU01360"/>
    </source>
</evidence>
<evidence type="ECO:0000259" key="12">
    <source>
        <dbReference type="Pfam" id="PF07715"/>
    </source>
</evidence>
<keyword evidence="3 8" id="KW-1134">Transmembrane beta strand</keyword>
<feature type="signal peptide" evidence="10">
    <location>
        <begin position="1"/>
        <end position="25"/>
    </location>
</feature>
<keyword evidence="14" id="KW-1185">Reference proteome</keyword>
<dbReference type="GO" id="GO:0009279">
    <property type="term" value="C:cell outer membrane"/>
    <property type="evidence" value="ECO:0007669"/>
    <property type="project" value="UniProtKB-SubCell"/>
</dbReference>
<evidence type="ECO:0000256" key="10">
    <source>
        <dbReference type="SAM" id="SignalP"/>
    </source>
</evidence>
<feature type="domain" description="TonB-dependent receptor plug" evidence="12">
    <location>
        <begin position="55"/>
        <end position="158"/>
    </location>
</feature>
<feature type="chain" id="PRO_5013911087" evidence="10">
    <location>
        <begin position="26"/>
        <end position="781"/>
    </location>
</feature>
<dbReference type="GO" id="GO:0015344">
    <property type="term" value="F:siderophore uptake transmembrane transporter activity"/>
    <property type="evidence" value="ECO:0007669"/>
    <property type="project" value="TreeGrafter"/>
</dbReference>
<keyword evidence="4 8" id="KW-0812">Transmembrane</keyword>
<dbReference type="InterPro" id="IPR036942">
    <property type="entry name" value="Beta-barrel_TonB_sf"/>
</dbReference>
<comment type="similarity">
    <text evidence="8 9">Belongs to the TonB-dependent receptor family.</text>
</comment>
<evidence type="ECO:0000256" key="1">
    <source>
        <dbReference type="ARBA" id="ARBA00004571"/>
    </source>
</evidence>
<keyword evidence="2 8" id="KW-0813">Transport</keyword>
<evidence type="ECO:0000256" key="9">
    <source>
        <dbReference type="RuleBase" id="RU003357"/>
    </source>
</evidence>
<protein>
    <submittedName>
        <fullName evidence="13">TonB-dependent receptor</fullName>
    </submittedName>
</protein>
<accession>A0A2D2CVQ0</accession>
<keyword evidence="5 9" id="KW-0798">TonB box</keyword>
<dbReference type="KEGG" id="mtw:CQW49_02140"/>
<dbReference type="InterPro" id="IPR012910">
    <property type="entry name" value="Plug_dom"/>
</dbReference>
<feature type="domain" description="TonB-dependent receptor-like beta-barrel" evidence="11">
    <location>
        <begin position="227"/>
        <end position="735"/>
    </location>
</feature>
<keyword evidence="10" id="KW-0732">Signal</keyword>
<evidence type="ECO:0000256" key="4">
    <source>
        <dbReference type="ARBA" id="ARBA00022692"/>
    </source>
</evidence>
<dbReference type="STRING" id="595536.GCA_000178815_00516"/>
<dbReference type="RefSeq" id="WP_003609830.1">
    <property type="nucleotide sequence ID" value="NZ_ADVE02000001.1"/>
</dbReference>
<evidence type="ECO:0000259" key="11">
    <source>
        <dbReference type="Pfam" id="PF00593"/>
    </source>
</evidence>
<name>A0A2D2CVQ0_METT3</name>
<sequence>MLGSRSRISLIALLAAATASHAARAQEALPDIEIATAPEPGAKVTQSKLSTNPIILTRSDLDRDHAVSITDTLLRRNASISSSEVAGNPFQPDISYRGFSASPVPGTPQGLAVYQDGVRINEAFGDSVNFDLIPTVAIANGDIVSGNPMFGLNALGGALTLEMKNGFTWQGVEVDGRGGSYGRRFGSVQYGQKFDDLAVYLAFEGLGERGWRKRSGSSLLRGYGDIGYKGDKTEFHLNFTGAGTRLGNAAATPVEMLERQYNSVFTTPQSSNNDLLFVNLKGAYEADAHLKFNGNTYFRQFRQQHVDGNLADVEECGSDEQWLCQETDGFANEPSFQQSVLRDGNGKRIPSSVLNGAGVGSIDYTRVNSRSYGFALQGTYDAPVFGFANKLIVGASHDRQHSDFRGYSELGILNGNLAVGGTGLLYSNLVPEGGFQPVHVGGRNFYWGVYAHDTLEVTDKLTATAGLRFNSADIALFDHRGVSLNSAALYQRVNPVAGLTYTFLPELTVYGNYSEANRAPTALENGCSDRLHPCMIDNFLVSDPPLRQVVARTWETGLRGHHEFGGDYGRADWHAGLFRTDSADDILSLPSDVIQGRGYYANVGHTRRQGVEAGVTWRNDFLQVYADYALIDATFRSFLTLNSGDNPYADENGQIHVHPGNVLPSIPRHRVKVGFDYKVTPQWTFGLDYIFRTGVHLAGDEANLDRPLSSYGIVNLKTSYKVTDNIEIYSVVQNLFDRRYYSFGTYFETGSEAIGFLGLTDPRTLGPGAPLAAYGGVKVRF</sequence>
<dbReference type="Gene3D" id="2.40.170.20">
    <property type="entry name" value="TonB-dependent receptor, beta-barrel domain"/>
    <property type="match status" value="1"/>
</dbReference>